<comment type="similarity">
    <text evidence="1">Belongs to the universal stress protein A family.</text>
</comment>
<dbReference type="Proteomes" id="UP000705867">
    <property type="component" value="Unassembled WGS sequence"/>
</dbReference>
<gene>
    <name evidence="3" type="ORF">K8I29_11875</name>
</gene>
<dbReference type="SUPFAM" id="SSF52402">
    <property type="entry name" value="Adenine nucleotide alpha hydrolases-like"/>
    <property type="match status" value="2"/>
</dbReference>
<protein>
    <submittedName>
        <fullName evidence="3">Universal stress protein</fullName>
    </submittedName>
</protein>
<dbReference type="CDD" id="cd00293">
    <property type="entry name" value="USP-like"/>
    <property type="match status" value="2"/>
</dbReference>
<evidence type="ECO:0000313" key="3">
    <source>
        <dbReference type="EMBL" id="MBZ0156891.1"/>
    </source>
</evidence>
<dbReference type="Pfam" id="PF00582">
    <property type="entry name" value="Usp"/>
    <property type="match status" value="2"/>
</dbReference>
<reference evidence="3" key="1">
    <citation type="journal article" date="2021" name="bioRxiv">
        <title>Unraveling nitrogen, sulfur and carbon metabolic pathways and microbial community transcriptional responses to substrate deprivation and toxicity stresses in a bioreactor mimicking anoxic brackish coastal sediment conditions.</title>
        <authorList>
            <person name="Martins P.D."/>
            <person name="Echeveste M.J."/>
            <person name="Arshad A."/>
            <person name="Kurth J."/>
            <person name="Ouboter H."/>
            <person name="Jetten M.S.M."/>
            <person name="Welte C.U."/>
        </authorList>
    </citation>
    <scope>NUCLEOTIDE SEQUENCE</scope>
    <source>
        <strain evidence="3">MAG_39</strain>
    </source>
</reference>
<feature type="domain" description="UspA" evidence="2">
    <location>
        <begin position="151"/>
        <end position="292"/>
    </location>
</feature>
<sequence>MTLWRKILAAVDLGSDTEKVLAYALWLARSSAEGDAEVHLLHVMNYALTPPAYMMPYIEKEREADNALLKEWEQKIASQGIRTDHTFAVGRLVETFTASFRELSSDVLVLGHRSHLIRPSSSERLIRSLPIPLLVVRGGKAEGATLGATAIKRIVCAVDFSENSRRAMEAARSLAEKSSAALIMVHAVSSLTLERSFAKLQEISEAGRNEYIRHLLRGAEESLCSFLAGCSGVERAVTIGVPYKVINQTAAEKDADLIIMGAKGVSYIKEVLLGSVSEAVIKSSPCPVLIIR</sequence>
<evidence type="ECO:0000259" key="2">
    <source>
        <dbReference type="Pfam" id="PF00582"/>
    </source>
</evidence>
<feature type="domain" description="UspA" evidence="2">
    <location>
        <begin position="4"/>
        <end position="137"/>
    </location>
</feature>
<dbReference type="PRINTS" id="PR01438">
    <property type="entry name" value="UNVRSLSTRESS"/>
</dbReference>
<dbReference type="InterPro" id="IPR006016">
    <property type="entry name" value="UspA"/>
</dbReference>
<dbReference type="EMBL" id="JAIOIV010000095">
    <property type="protein sequence ID" value="MBZ0156891.1"/>
    <property type="molecule type" value="Genomic_DNA"/>
</dbReference>
<dbReference type="AlphaFoldDB" id="A0A953JFM0"/>
<dbReference type="InterPro" id="IPR006015">
    <property type="entry name" value="Universal_stress_UspA"/>
</dbReference>
<dbReference type="PANTHER" id="PTHR46268">
    <property type="entry name" value="STRESS RESPONSE PROTEIN NHAX"/>
    <property type="match status" value="1"/>
</dbReference>
<evidence type="ECO:0000256" key="1">
    <source>
        <dbReference type="ARBA" id="ARBA00008791"/>
    </source>
</evidence>
<proteinExistence type="inferred from homology"/>
<dbReference type="Gene3D" id="3.40.50.620">
    <property type="entry name" value="HUPs"/>
    <property type="match status" value="2"/>
</dbReference>
<organism evidence="3 4">
    <name type="scientific">Candidatus Nitrobium versatile</name>
    <dbReference type="NCBI Taxonomy" id="2884831"/>
    <lineage>
        <taxon>Bacteria</taxon>
        <taxon>Pseudomonadati</taxon>
        <taxon>Nitrospirota</taxon>
        <taxon>Nitrospiria</taxon>
        <taxon>Nitrospirales</taxon>
        <taxon>Nitrospiraceae</taxon>
        <taxon>Candidatus Nitrobium</taxon>
    </lineage>
</organism>
<evidence type="ECO:0000313" key="4">
    <source>
        <dbReference type="Proteomes" id="UP000705867"/>
    </source>
</evidence>
<dbReference type="PANTHER" id="PTHR46268:SF6">
    <property type="entry name" value="UNIVERSAL STRESS PROTEIN UP12"/>
    <property type="match status" value="1"/>
</dbReference>
<dbReference type="InterPro" id="IPR014729">
    <property type="entry name" value="Rossmann-like_a/b/a_fold"/>
</dbReference>
<accession>A0A953JFM0</accession>
<name>A0A953JFM0_9BACT</name>
<comment type="caution">
    <text evidence="3">The sequence shown here is derived from an EMBL/GenBank/DDBJ whole genome shotgun (WGS) entry which is preliminary data.</text>
</comment>
<reference evidence="3" key="2">
    <citation type="submission" date="2021-08" db="EMBL/GenBank/DDBJ databases">
        <authorList>
            <person name="Dalcin Martins P."/>
        </authorList>
    </citation>
    <scope>NUCLEOTIDE SEQUENCE</scope>
    <source>
        <strain evidence="3">MAG_39</strain>
    </source>
</reference>